<comment type="caution">
    <text evidence="1">The sequence shown here is derived from an EMBL/GenBank/DDBJ whole genome shotgun (WGS) entry which is preliminary data.</text>
</comment>
<dbReference type="AlphaFoldDB" id="A0AAP0MZM9"/>
<name>A0AAP0MZM9_9ROSI</name>
<dbReference type="Proteomes" id="UP001428341">
    <property type="component" value="Unassembled WGS sequence"/>
</dbReference>
<sequence>MVYPNVHPLNGYLGASKNGRAFDQPIRIRPTSLAVKALRMSKRFSPVRFWILQADPGPNGGTSKT</sequence>
<evidence type="ECO:0000313" key="1">
    <source>
        <dbReference type="EMBL" id="KAK9228743.1"/>
    </source>
</evidence>
<gene>
    <name evidence="1" type="ORF">WN944_021699</name>
</gene>
<evidence type="ECO:0000313" key="2">
    <source>
        <dbReference type="Proteomes" id="UP001428341"/>
    </source>
</evidence>
<accession>A0AAP0MZM9</accession>
<organism evidence="1 2">
    <name type="scientific">Citrus x changshan-huyou</name>
    <dbReference type="NCBI Taxonomy" id="2935761"/>
    <lineage>
        <taxon>Eukaryota</taxon>
        <taxon>Viridiplantae</taxon>
        <taxon>Streptophyta</taxon>
        <taxon>Embryophyta</taxon>
        <taxon>Tracheophyta</taxon>
        <taxon>Spermatophyta</taxon>
        <taxon>Magnoliopsida</taxon>
        <taxon>eudicotyledons</taxon>
        <taxon>Gunneridae</taxon>
        <taxon>Pentapetalae</taxon>
        <taxon>rosids</taxon>
        <taxon>malvids</taxon>
        <taxon>Sapindales</taxon>
        <taxon>Rutaceae</taxon>
        <taxon>Aurantioideae</taxon>
        <taxon>Citrus</taxon>
    </lineage>
</organism>
<dbReference type="EMBL" id="JBCGBO010000001">
    <property type="protein sequence ID" value="KAK9228743.1"/>
    <property type="molecule type" value="Genomic_DNA"/>
</dbReference>
<proteinExistence type="predicted"/>
<keyword evidence="2" id="KW-1185">Reference proteome</keyword>
<protein>
    <submittedName>
        <fullName evidence="1">Uncharacterized protein</fullName>
    </submittedName>
</protein>
<reference evidence="1 2" key="1">
    <citation type="submission" date="2024-05" db="EMBL/GenBank/DDBJ databases">
        <title>Haplotype-resolved chromosome-level genome assembly of Huyou (Citrus changshanensis).</title>
        <authorList>
            <person name="Miao C."/>
            <person name="Chen W."/>
            <person name="Wu Y."/>
            <person name="Wang L."/>
            <person name="Zhao S."/>
            <person name="Grierson D."/>
            <person name="Xu C."/>
            <person name="Chen K."/>
        </authorList>
    </citation>
    <scope>NUCLEOTIDE SEQUENCE [LARGE SCALE GENOMIC DNA]</scope>
    <source>
        <strain evidence="1">01-14</strain>
        <tissue evidence="1">Leaf</tissue>
    </source>
</reference>